<evidence type="ECO:0000256" key="6">
    <source>
        <dbReference type="SAM" id="MobiDB-lite"/>
    </source>
</evidence>
<dbReference type="InterPro" id="IPR018253">
    <property type="entry name" value="DnaJ_domain_CS"/>
</dbReference>
<dbReference type="OrthoDB" id="550424at2759"/>
<dbReference type="Gene3D" id="1.10.287.110">
    <property type="entry name" value="DnaJ domain"/>
    <property type="match status" value="1"/>
</dbReference>
<reference evidence="9" key="1">
    <citation type="journal article" date="2014" name="Genome Announc.">
        <title>Draft genome sequence of Rhodosporidium toruloides CECT1137, an oleaginous yeast of biotechnological interest.</title>
        <authorList>
            <person name="Morin N."/>
            <person name="Calcas X."/>
            <person name="Devillers H."/>
            <person name="Durrens P."/>
            <person name="Sherman D.J."/>
            <person name="Nicaud J.-M."/>
            <person name="Neuveglise C."/>
        </authorList>
    </citation>
    <scope>NUCLEOTIDE SEQUENCE</scope>
    <source>
        <strain evidence="9">CECT1137</strain>
    </source>
</reference>
<feature type="region of interest" description="Disordered" evidence="6">
    <location>
        <begin position="58"/>
        <end position="89"/>
    </location>
</feature>
<keyword evidence="4 5" id="KW-0862">Zinc</keyword>
<keyword evidence="3 5" id="KW-0863">Zinc-finger</keyword>
<feature type="region of interest" description="Disordered" evidence="6">
    <location>
        <begin position="104"/>
        <end position="129"/>
    </location>
</feature>
<dbReference type="InterPro" id="IPR002939">
    <property type="entry name" value="DnaJ_C"/>
</dbReference>
<feature type="compositionally biased region" description="Gly residues" evidence="6">
    <location>
        <begin position="76"/>
        <end position="88"/>
    </location>
</feature>
<gene>
    <name evidence="9" type="ORF">RHTO0S_12e04390g</name>
</gene>
<dbReference type="Gene3D" id="2.10.230.10">
    <property type="entry name" value="Heat shock protein DnaJ, cysteine-rich domain"/>
    <property type="match status" value="1"/>
</dbReference>
<dbReference type="Pfam" id="PF01556">
    <property type="entry name" value="DnaJ_C"/>
    <property type="match status" value="1"/>
</dbReference>
<dbReference type="SUPFAM" id="SSF49493">
    <property type="entry name" value="HSP40/DnaJ peptide-binding domain"/>
    <property type="match status" value="2"/>
</dbReference>
<evidence type="ECO:0000256" key="1">
    <source>
        <dbReference type="ARBA" id="ARBA00022723"/>
    </source>
</evidence>
<dbReference type="SUPFAM" id="SSF57938">
    <property type="entry name" value="DnaJ/Hsp40 cysteine-rich domain"/>
    <property type="match status" value="1"/>
</dbReference>
<organism evidence="9">
    <name type="scientific">Rhodotorula toruloides</name>
    <name type="common">Yeast</name>
    <name type="synonym">Rhodosporidium toruloides</name>
    <dbReference type="NCBI Taxonomy" id="5286"/>
    <lineage>
        <taxon>Eukaryota</taxon>
        <taxon>Fungi</taxon>
        <taxon>Dikarya</taxon>
        <taxon>Basidiomycota</taxon>
        <taxon>Pucciniomycotina</taxon>
        <taxon>Microbotryomycetes</taxon>
        <taxon>Sporidiobolales</taxon>
        <taxon>Sporidiobolaceae</taxon>
        <taxon>Rhodotorula</taxon>
    </lineage>
</organism>
<evidence type="ECO:0000313" key="9">
    <source>
        <dbReference type="EMBL" id="CDR46432.1"/>
    </source>
</evidence>
<dbReference type="GO" id="GO:0051082">
    <property type="term" value="F:unfolded protein binding"/>
    <property type="evidence" value="ECO:0007669"/>
    <property type="project" value="InterPro"/>
</dbReference>
<accession>A0A061BHH5</accession>
<proteinExistence type="predicted"/>
<protein>
    <submittedName>
        <fullName evidence="9">RHTO0S12e04390g1_1</fullName>
    </submittedName>
</protein>
<dbReference type="AlphaFoldDB" id="A0A061BHH5"/>
<dbReference type="Pfam" id="PF00226">
    <property type="entry name" value="DnaJ"/>
    <property type="match status" value="1"/>
</dbReference>
<evidence type="ECO:0000256" key="3">
    <source>
        <dbReference type="ARBA" id="ARBA00022771"/>
    </source>
</evidence>
<dbReference type="Pfam" id="PF00684">
    <property type="entry name" value="DnaJ_CXXCXGXG"/>
    <property type="match status" value="1"/>
</dbReference>
<dbReference type="CDD" id="cd10719">
    <property type="entry name" value="DnaJ_zf"/>
    <property type="match status" value="1"/>
</dbReference>
<dbReference type="PROSITE" id="PS50076">
    <property type="entry name" value="DNAJ_2"/>
    <property type="match status" value="1"/>
</dbReference>
<keyword evidence="1 5" id="KW-0479">Metal-binding</keyword>
<evidence type="ECO:0000256" key="5">
    <source>
        <dbReference type="PROSITE-ProRule" id="PRU00546"/>
    </source>
</evidence>
<feature type="compositionally biased region" description="Basic and acidic residues" evidence="6">
    <location>
        <begin position="63"/>
        <end position="74"/>
    </location>
</feature>
<dbReference type="InterPro" id="IPR044713">
    <property type="entry name" value="DNJA1/2-like"/>
</dbReference>
<dbReference type="PROSITE" id="PS51188">
    <property type="entry name" value="ZF_CR"/>
    <property type="match status" value="1"/>
</dbReference>
<dbReference type="Gene3D" id="2.60.260.20">
    <property type="entry name" value="Urease metallochaperone UreE, N-terminal domain"/>
    <property type="match status" value="2"/>
</dbReference>
<keyword evidence="2" id="KW-0677">Repeat</keyword>
<dbReference type="CDD" id="cd06257">
    <property type="entry name" value="DnaJ"/>
    <property type="match status" value="1"/>
</dbReference>
<dbReference type="FunFam" id="2.10.230.10:FF:000001">
    <property type="entry name" value="DnaJ subfamily A member 2"/>
    <property type="match status" value="1"/>
</dbReference>
<dbReference type="InterPro" id="IPR001305">
    <property type="entry name" value="HSP_DnaJ_Cys-rich_dom"/>
</dbReference>
<dbReference type="PROSITE" id="PS00636">
    <property type="entry name" value="DNAJ_1"/>
    <property type="match status" value="1"/>
</dbReference>
<feature type="region of interest" description="Disordered" evidence="6">
    <location>
        <begin position="409"/>
        <end position="440"/>
    </location>
</feature>
<feature type="zinc finger region" description="CR-type" evidence="5">
    <location>
        <begin position="143"/>
        <end position="227"/>
    </location>
</feature>
<dbReference type="EMBL" id="LK052947">
    <property type="protein sequence ID" value="CDR46432.1"/>
    <property type="molecule type" value="Genomic_DNA"/>
</dbReference>
<dbReference type="PRINTS" id="PR00625">
    <property type="entry name" value="JDOMAIN"/>
</dbReference>
<dbReference type="InterPro" id="IPR036869">
    <property type="entry name" value="J_dom_sf"/>
</dbReference>
<dbReference type="GO" id="GO:0030544">
    <property type="term" value="F:Hsp70 protein binding"/>
    <property type="evidence" value="ECO:0007669"/>
    <property type="project" value="InterPro"/>
</dbReference>
<dbReference type="InterPro" id="IPR036410">
    <property type="entry name" value="HSP_DnaJ_Cys-rich_dom_sf"/>
</dbReference>
<dbReference type="SMART" id="SM00271">
    <property type="entry name" value="DnaJ"/>
    <property type="match status" value="1"/>
</dbReference>
<sequence length="440" mass="48362">MVADTRLYDVLGVTPDASDAEIKKAYRTLALQHHPDKQSSSDGTPADSSRFQEIQRAWETLSDPEKREDYDNFGEKGTGGRGGPGGFDGADMFDDFFAEMFGGMGGPPPGMGGGGGRPRQRRKTQTEPSEFELPVTLEELYNGANKTLSVERTRKCGPCGGSGAKPGRQAKPCMKCNGQGQTFAMRQMGPYIQRVPVRCSLCDGRGMKVRDQDACKKCKGARTVKEKKRVEFYLERGMHFGETIVIKDEGDESPDSSSPGDLHIIVRPLPHPTFSIVPPPHHRSDRPADLSTTLSLTLSESLLGFSRLILIHLDGRGLRVNQPAPGQRGWRVLKTGDEVVVPGEGMWRKGEKGDLILKIEVAMPDEQWAMGLAEKGGVDTLRGLLPPRRPDLVNTVEDGKDVDDVVLEEKKDSADDDEQWYHGNGRPYDEDEEGPGCQQQ</sequence>
<evidence type="ECO:0000256" key="2">
    <source>
        <dbReference type="ARBA" id="ARBA00022737"/>
    </source>
</evidence>
<dbReference type="InterPro" id="IPR008971">
    <property type="entry name" value="HSP40/DnaJ_pept-bd"/>
</dbReference>
<dbReference type="SUPFAM" id="SSF46565">
    <property type="entry name" value="Chaperone J-domain"/>
    <property type="match status" value="1"/>
</dbReference>
<feature type="domain" description="CR-type" evidence="8">
    <location>
        <begin position="143"/>
        <end position="227"/>
    </location>
</feature>
<dbReference type="GO" id="GO:0006457">
    <property type="term" value="P:protein folding"/>
    <property type="evidence" value="ECO:0007669"/>
    <property type="project" value="InterPro"/>
</dbReference>
<name>A0A061BHH5_RHOTO</name>
<dbReference type="GO" id="GO:0008270">
    <property type="term" value="F:zinc ion binding"/>
    <property type="evidence" value="ECO:0007669"/>
    <property type="project" value="UniProtKB-KW"/>
</dbReference>
<dbReference type="InterPro" id="IPR001623">
    <property type="entry name" value="DnaJ_domain"/>
</dbReference>
<evidence type="ECO:0000259" key="7">
    <source>
        <dbReference type="PROSITE" id="PS50076"/>
    </source>
</evidence>
<dbReference type="PANTHER" id="PTHR43888">
    <property type="entry name" value="DNAJ-LIKE-2, ISOFORM A-RELATED"/>
    <property type="match status" value="1"/>
</dbReference>
<evidence type="ECO:0000259" key="8">
    <source>
        <dbReference type="PROSITE" id="PS51188"/>
    </source>
</evidence>
<feature type="domain" description="J" evidence="7">
    <location>
        <begin position="6"/>
        <end position="74"/>
    </location>
</feature>
<evidence type="ECO:0000256" key="4">
    <source>
        <dbReference type="ARBA" id="ARBA00022833"/>
    </source>
</evidence>